<dbReference type="InterPro" id="IPR003599">
    <property type="entry name" value="Ig_sub"/>
</dbReference>
<protein>
    <recommendedName>
        <fullName evidence="1">Ig-like domain-containing protein</fullName>
    </recommendedName>
</protein>
<reference evidence="2" key="1">
    <citation type="submission" date="2025-08" db="UniProtKB">
        <authorList>
            <consortium name="Ensembl"/>
        </authorList>
    </citation>
    <scope>IDENTIFICATION</scope>
</reference>
<dbReference type="InterPro" id="IPR003598">
    <property type="entry name" value="Ig_sub2"/>
</dbReference>
<dbReference type="Proteomes" id="UP000694546">
    <property type="component" value="Chromosome 16"/>
</dbReference>
<name>A0A8C5BD41_GADMO</name>
<dbReference type="InterPro" id="IPR036179">
    <property type="entry name" value="Ig-like_dom_sf"/>
</dbReference>
<evidence type="ECO:0000259" key="1">
    <source>
        <dbReference type="PROSITE" id="PS50835"/>
    </source>
</evidence>
<dbReference type="Ensembl" id="ENSGMOT00000050183.1">
    <property type="protein sequence ID" value="ENSGMOP00000043767.1"/>
    <property type="gene ID" value="ENSGMOG00000029331.1"/>
</dbReference>
<proteinExistence type="predicted"/>
<dbReference type="SUPFAM" id="SSF48726">
    <property type="entry name" value="Immunoglobulin"/>
    <property type="match status" value="2"/>
</dbReference>
<reference evidence="2" key="2">
    <citation type="submission" date="2025-09" db="UniProtKB">
        <authorList>
            <consortium name="Ensembl"/>
        </authorList>
    </citation>
    <scope>IDENTIFICATION</scope>
</reference>
<dbReference type="SMART" id="SM00409">
    <property type="entry name" value="IG"/>
    <property type="match status" value="1"/>
</dbReference>
<dbReference type="SMART" id="SM00408">
    <property type="entry name" value="IGc2"/>
    <property type="match status" value="1"/>
</dbReference>
<accession>A0A8C5BD41</accession>
<dbReference type="CDD" id="cd00096">
    <property type="entry name" value="Ig"/>
    <property type="match status" value="1"/>
</dbReference>
<sequence>MDCFLKVALKLLFKDKLDSIQGLENVDDNSLTGGSVTLSCSSDANPAADYTWFKDNQPLLWEPSRPYTLDSVSSKDRGTYRCQAENQYGYLGSNSVFIDVLCELETIIIVTKSVKSKNIYIQRRTPTYMLLVSLTKVNCIFAFSSLKKNYTISNITTELGGNYYCEARNAVGLQNSTLMFLNHPSYMYTQCTLE</sequence>
<feature type="domain" description="Ig-like" evidence="1">
    <location>
        <begin position="33"/>
        <end position="99"/>
    </location>
</feature>
<keyword evidence="3" id="KW-1185">Reference proteome</keyword>
<organism evidence="2 3">
    <name type="scientific">Gadus morhua</name>
    <name type="common">Atlantic cod</name>
    <dbReference type="NCBI Taxonomy" id="8049"/>
    <lineage>
        <taxon>Eukaryota</taxon>
        <taxon>Metazoa</taxon>
        <taxon>Chordata</taxon>
        <taxon>Craniata</taxon>
        <taxon>Vertebrata</taxon>
        <taxon>Euteleostomi</taxon>
        <taxon>Actinopterygii</taxon>
        <taxon>Neopterygii</taxon>
        <taxon>Teleostei</taxon>
        <taxon>Neoteleostei</taxon>
        <taxon>Acanthomorphata</taxon>
        <taxon>Zeiogadaria</taxon>
        <taxon>Gadariae</taxon>
        <taxon>Gadiformes</taxon>
        <taxon>Gadoidei</taxon>
        <taxon>Gadidae</taxon>
        <taxon>Gadus</taxon>
    </lineage>
</organism>
<evidence type="ECO:0000313" key="2">
    <source>
        <dbReference type="Ensembl" id="ENSGMOP00000043767.1"/>
    </source>
</evidence>
<dbReference type="AlphaFoldDB" id="A0A8C5BD41"/>
<dbReference type="Gene3D" id="2.60.40.10">
    <property type="entry name" value="Immunoglobulins"/>
    <property type="match status" value="1"/>
</dbReference>
<dbReference type="GeneTree" id="ENSGT01010000222294"/>
<dbReference type="Pfam" id="PF13895">
    <property type="entry name" value="Ig_2"/>
    <property type="match status" value="1"/>
</dbReference>
<dbReference type="PANTHER" id="PTHR46013">
    <property type="entry name" value="VASCULAR CELL ADHESION MOLECULE 1"/>
    <property type="match status" value="1"/>
</dbReference>
<dbReference type="InterPro" id="IPR007110">
    <property type="entry name" value="Ig-like_dom"/>
</dbReference>
<dbReference type="InterPro" id="IPR013783">
    <property type="entry name" value="Ig-like_fold"/>
</dbReference>
<dbReference type="PANTHER" id="PTHR46013:SF4">
    <property type="entry name" value="B-CELL RECEPTOR CD22-RELATED"/>
    <property type="match status" value="1"/>
</dbReference>
<evidence type="ECO:0000313" key="3">
    <source>
        <dbReference type="Proteomes" id="UP000694546"/>
    </source>
</evidence>
<dbReference type="PROSITE" id="PS50835">
    <property type="entry name" value="IG_LIKE"/>
    <property type="match status" value="1"/>
</dbReference>